<keyword evidence="4" id="KW-1185">Reference proteome</keyword>
<dbReference type="Pfam" id="PF13921">
    <property type="entry name" value="Myb_DNA-bind_6"/>
    <property type="match status" value="1"/>
</dbReference>
<feature type="domain" description="Myb-like" evidence="1">
    <location>
        <begin position="69"/>
        <end position="120"/>
    </location>
</feature>
<dbReference type="PROSITE" id="PS51294">
    <property type="entry name" value="HTH_MYB"/>
    <property type="match status" value="1"/>
</dbReference>
<name>A0A699ZNH6_HAELA</name>
<dbReference type="InterPro" id="IPR001005">
    <property type="entry name" value="SANT/Myb"/>
</dbReference>
<dbReference type="InterPro" id="IPR009057">
    <property type="entry name" value="Homeodomain-like_sf"/>
</dbReference>
<proteinExistence type="predicted"/>
<gene>
    <name evidence="3" type="ORF">HaLaN_14045</name>
</gene>
<evidence type="ECO:0000259" key="2">
    <source>
        <dbReference type="PROSITE" id="PS51294"/>
    </source>
</evidence>
<feature type="domain" description="HTH myb-type" evidence="2">
    <location>
        <begin position="69"/>
        <end position="124"/>
    </location>
</feature>
<comment type="caution">
    <text evidence="3">The sequence shown here is derived from an EMBL/GenBank/DDBJ whole genome shotgun (WGS) entry which is preliminary data.</text>
</comment>
<dbReference type="SMART" id="SM00717">
    <property type="entry name" value="SANT"/>
    <property type="match status" value="1"/>
</dbReference>
<dbReference type="AlphaFoldDB" id="A0A699ZNH6"/>
<organism evidence="3 4">
    <name type="scientific">Haematococcus lacustris</name>
    <name type="common">Green alga</name>
    <name type="synonym">Haematococcus pluvialis</name>
    <dbReference type="NCBI Taxonomy" id="44745"/>
    <lineage>
        <taxon>Eukaryota</taxon>
        <taxon>Viridiplantae</taxon>
        <taxon>Chlorophyta</taxon>
        <taxon>core chlorophytes</taxon>
        <taxon>Chlorophyceae</taxon>
        <taxon>CS clade</taxon>
        <taxon>Chlamydomonadales</taxon>
        <taxon>Haematococcaceae</taxon>
        <taxon>Haematococcus</taxon>
    </lineage>
</organism>
<evidence type="ECO:0000313" key="4">
    <source>
        <dbReference type="Proteomes" id="UP000485058"/>
    </source>
</evidence>
<dbReference type="Proteomes" id="UP000485058">
    <property type="component" value="Unassembled WGS sequence"/>
</dbReference>
<evidence type="ECO:0000313" key="3">
    <source>
        <dbReference type="EMBL" id="GFH17412.1"/>
    </source>
</evidence>
<evidence type="ECO:0000259" key="1">
    <source>
        <dbReference type="PROSITE" id="PS50090"/>
    </source>
</evidence>
<dbReference type="CDD" id="cd00167">
    <property type="entry name" value="SANT"/>
    <property type="match status" value="1"/>
</dbReference>
<dbReference type="Gene3D" id="1.10.10.60">
    <property type="entry name" value="Homeodomain-like"/>
    <property type="match status" value="1"/>
</dbReference>
<dbReference type="EMBL" id="BLLF01001144">
    <property type="protein sequence ID" value="GFH17412.1"/>
    <property type="molecule type" value="Genomic_DNA"/>
</dbReference>
<accession>A0A699ZNH6</accession>
<dbReference type="InterPro" id="IPR017930">
    <property type="entry name" value="Myb_dom"/>
</dbReference>
<protein>
    <submittedName>
        <fullName evidence="3">Uncharacterized protein</fullName>
    </submittedName>
</protein>
<dbReference type="PROSITE" id="PS50090">
    <property type="entry name" value="MYB_LIKE"/>
    <property type="match status" value="1"/>
</dbReference>
<reference evidence="3 4" key="1">
    <citation type="submission" date="2020-02" db="EMBL/GenBank/DDBJ databases">
        <title>Draft genome sequence of Haematococcus lacustris strain NIES-144.</title>
        <authorList>
            <person name="Morimoto D."/>
            <person name="Nakagawa S."/>
            <person name="Yoshida T."/>
            <person name="Sawayama S."/>
        </authorList>
    </citation>
    <scope>NUCLEOTIDE SEQUENCE [LARGE SCALE GENOMIC DNA]</scope>
    <source>
        <strain evidence="3 4">NIES-144</strain>
    </source>
</reference>
<dbReference type="SUPFAM" id="SSF46689">
    <property type="entry name" value="Homeodomain-like"/>
    <property type="match status" value="1"/>
</dbReference>
<sequence>MLGAPDCDLASPRWAWRGGRWRGPMHAKLVAWASRPRLAIGIARGEMTAYGSDGGSSSDGEQQAYCRAKRAVWTEAEEERLVMLAGKLEPGQRLSWRFLAEELGTGRSAKQCREHYLNSLQPNMKKGKWTQVEEWLYISRVRAGMAAAPAFSEALEVRAATCMSAVCWAALTMASS</sequence>